<dbReference type="RefSeq" id="WP_126007284.1">
    <property type="nucleotide sequence ID" value="NZ_CP032509.1"/>
</dbReference>
<keyword evidence="6" id="KW-0997">Cell inner membrane</keyword>
<evidence type="ECO:0000256" key="9">
    <source>
        <dbReference type="ARBA" id="ARBA00023136"/>
    </source>
</evidence>
<evidence type="ECO:0000256" key="5">
    <source>
        <dbReference type="ARBA" id="ARBA00022475"/>
    </source>
</evidence>
<evidence type="ECO:0000256" key="1">
    <source>
        <dbReference type="ARBA" id="ARBA00004429"/>
    </source>
</evidence>
<evidence type="ECO:0000259" key="13">
    <source>
        <dbReference type="PROSITE" id="PS50928"/>
    </source>
</evidence>
<comment type="subcellular location">
    <subcellularLocation>
        <location evidence="1">Cell inner membrane</location>
        <topology evidence="1">Multi-pass membrane protein</topology>
    </subcellularLocation>
    <subcellularLocation>
        <location evidence="12">Cell membrane</location>
        <topology evidence="12">Multi-pass membrane protein</topology>
    </subcellularLocation>
</comment>
<dbReference type="GO" id="GO:0055085">
    <property type="term" value="P:transmembrane transport"/>
    <property type="evidence" value="ECO:0007669"/>
    <property type="project" value="InterPro"/>
</dbReference>
<dbReference type="Gene3D" id="1.10.3720.10">
    <property type="entry name" value="MetI-like"/>
    <property type="match status" value="1"/>
</dbReference>
<feature type="transmembrane region" description="Helical" evidence="12">
    <location>
        <begin position="267"/>
        <end position="288"/>
    </location>
</feature>
<feature type="transmembrane region" description="Helical" evidence="12">
    <location>
        <begin position="157"/>
        <end position="182"/>
    </location>
</feature>
<protein>
    <recommendedName>
        <fullName evidence="11">sn-glycerol-3-phosphate transport system permease protein UgpA</fullName>
    </recommendedName>
</protein>
<comment type="similarity">
    <text evidence="2 12">Belongs to the binding-protein-dependent transport system permease family.</text>
</comment>
<keyword evidence="7 12" id="KW-0812">Transmembrane</keyword>
<keyword evidence="8 12" id="KW-1133">Transmembrane helix</keyword>
<feature type="transmembrane region" description="Helical" evidence="12">
    <location>
        <begin position="203"/>
        <end position="228"/>
    </location>
</feature>
<evidence type="ECO:0000256" key="6">
    <source>
        <dbReference type="ARBA" id="ARBA00022519"/>
    </source>
</evidence>
<sequence length="294" mass="32704">MQSKRTVFSNRALPYMLLAPQLAVTAIFFLWPAAQAFRQSFLREDAFGFSTQFIWFDNYTRLFQSASYLNSMAVTAVFATSVAVLSIVIALALAVAANGMIRSQQTYSTLIIWPYAVAPAVAGVMWWFMFNPTIGILSYLMRQAGYNWNHGLDGTDAMILVVIASSWKQISYNFLFFLAGLHAIPRSLTEAAAIDGAGPIKRFFTITLPLLSPTTFFLVVVNVVYAMFDTFAVIHATTEGGPNQATNILVYKVFDDGFIGLNLGSSAAQSVILMAIVTVFTFIQFRYIERRVEY</sequence>
<evidence type="ECO:0000256" key="10">
    <source>
        <dbReference type="ARBA" id="ARBA00037054"/>
    </source>
</evidence>
<evidence type="ECO:0000256" key="11">
    <source>
        <dbReference type="ARBA" id="ARBA00040780"/>
    </source>
</evidence>
<dbReference type="Proteomes" id="UP000268192">
    <property type="component" value="Chromosome"/>
</dbReference>
<dbReference type="OrthoDB" id="9773727at2"/>
<evidence type="ECO:0000256" key="3">
    <source>
        <dbReference type="ARBA" id="ARBA00011557"/>
    </source>
</evidence>
<dbReference type="PANTHER" id="PTHR43227">
    <property type="entry name" value="BLL4140 PROTEIN"/>
    <property type="match status" value="1"/>
</dbReference>
<dbReference type="NCBIfam" id="NF007852">
    <property type="entry name" value="PRK10561.1"/>
    <property type="match status" value="1"/>
</dbReference>
<dbReference type="AlphaFoldDB" id="A0A3Q8XLR3"/>
<dbReference type="PROSITE" id="PS50928">
    <property type="entry name" value="ABC_TM1"/>
    <property type="match status" value="1"/>
</dbReference>
<dbReference type="InterPro" id="IPR035906">
    <property type="entry name" value="MetI-like_sf"/>
</dbReference>
<name>A0A3Q8XLR3_9HYPH</name>
<gene>
    <name evidence="14" type="primary">ugpA</name>
    <name evidence="14" type="ORF">D5400_02345</name>
</gene>
<proteinExistence type="inferred from homology"/>
<comment type="function">
    <text evidence="10">Part of the ABC transporter complex UgpBAEC involved in sn-glycerol-3-phosphate (G3P) import. Probably responsible for the translocation of the substrate across the membrane.</text>
</comment>
<feature type="domain" description="ABC transmembrane type-1" evidence="13">
    <location>
        <begin position="72"/>
        <end position="284"/>
    </location>
</feature>
<dbReference type="KEGG" id="abaw:D5400_02345"/>
<evidence type="ECO:0000256" key="8">
    <source>
        <dbReference type="ARBA" id="ARBA00022989"/>
    </source>
</evidence>
<evidence type="ECO:0000256" key="7">
    <source>
        <dbReference type="ARBA" id="ARBA00022692"/>
    </source>
</evidence>
<evidence type="ECO:0000313" key="15">
    <source>
        <dbReference type="Proteomes" id="UP000268192"/>
    </source>
</evidence>
<feature type="transmembrane region" description="Helical" evidence="12">
    <location>
        <begin position="72"/>
        <end position="98"/>
    </location>
</feature>
<dbReference type="Pfam" id="PF00528">
    <property type="entry name" value="BPD_transp_1"/>
    <property type="match status" value="1"/>
</dbReference>
<keyword evidence="5" id="KW-1003">Cell membrane</keyword>
<dbReference type="SUPFAM" id="SSF161098">
    <property type="entry name" value="MetI-like"/>
    <property type="match status" value="1"/>
</dbReference>
<evidence type="ECO:0000313" key="14">
    <source>
        <dbReference type="EMBL" id="AZN70271.1"/>
    </source>
</evidence>
<keyword evidence="9 12" id="KW-0472">Membrane</keyword>
<evidence type="ECO:0000256" key="12">
    <source>
        <dbReference type="RuleBase" id="RU363032"/>
    </source>
</evidence>
<keyword evidence="4 12" id="KW-0813">Transport</keyword>
<evidence type="ECO:0000256" key="4">
    <source>
        <dbReference type="ARBA" id="ARBA00022448"/>
    </source>
</evidence>
<dbReference type="EMBL" id="CP032509">
    <property type="protein sequence ID" value="AZN70271.1"/>
    <property type="molecule type" value="Genomic_DNA"/>
</dbReference>
<dbReference type="InterPro" id="IPR000515">
    <property type="entry name" value="MetI-like"/>
</dbReference>
<feature type="transmembrane region" description="Helical" evidence="12">
    <location>
        <begin position="110"/>
        <end position="130"/>
    </location>
</feature>
<dbReference type="GO" id="GO:0005886">
    <property type="term" value="C:plasma membrane"/>
    <property type="evidence" value="ECO:0007669"/>
    <property type="project" value="UniProtKB-SubCell"/>
</dbReference>
<evidence type="ECO:0000256" key="2">
    <source>
        <dbReference type="ARBA" id="ARBA00009306"/>
    </source>
</evidence>
<dbReference type="CDD" id="cd06261">
    <property type="entry name" value="TM_PBP2"/>
    <property type="match status" value="1"/>
</dbReference>
<feature type="transmembrane region" description="Helical" evidence="12">
    <location>
        <begin position="12"/>
        <end position="34"/>
    </location>
</feature>
<organism evidence="14 15">
    <name type="scientific">Georhizobium profundi</name>
    <dbReference type="NCBI Taxonomy" id="2341112"/>
    <lineage>
        <taxon>Bacteria</taxon>
        <taxon>Pseudomonadati</taxon>
        <taxon>Pseudomonadota</taxon>
        <taxon>Alphaproteobacteria</taxon>
        <taxon>Hyphomicrobiales</taxon>
        <taxon>Rhizobiaceae</taxon>
        <taxon>Georhizobium</taxon>
    </lineage>
</organism>
<accession>A0A3Q8XLR3</accession>
<dbReference type="InterPro" id="IPR050809">
    <property type="entry name" value="UgpAE/MalFG_permease"/>
</dbReference>
<reference evidence="14 15" key="1">
    <citation type="submission" date="2018-09" db="EMBL/GenBank/DDBJ databases">
        <title>Marinorhizobium profundi gen. nov., sp. nov., isolated from a deep-sea sediment sample from the New Britain Trench and proposal of Marinorhizobiaceae fam. nov. in the order Rhizobiales of the class Alphaproteobacteria.</title>
        <authorList>
            <person name="Cao J."/>
        </authorList>
    </citation>
    <scope>NUCLEOTIDE SEQUENCE [LARGE SCALE GENOMIC DNA]</scope>
    <source>
        <strain evidence="14 15">WS11</strain>
    </source>
</reference>
<dbReference type="PANTHER" id="PTHR43227:SF9">
    <property type="entry name" value="SN-GLYCEROL-3-PHOSPHATE TRANSPORT SYSTEM PERMEASE PROTEIN UGPA"/>
    <property type="match status" value="1"/>
</dbReference>
<keyword evidence="15" id="KW-1185">Reference proteome</keyword>
<comment type="subunit">
    <text evidence="3">The complex is composed of two ATP-binding proteins (UgpC), two transmembrane proteins (UgpA and UgpE) and a solute-binding protein (UgpB).</text>
</comment>